<name>A0A919PNM1_9ACTN</name>
<sequence length="260" mass="28300">MNQNELAVRRAIITMRSSLGEPLTVEDIARTALFSKFHFTRIFEQVTGVSPGRFLSAVRIQEAKRLLITTSLNVAEISHRVGYTSVGTFSTRFSRSVGVCPSKYRRMRGYAGVVEEPGGDPREPGGTVTGCVLRGPAEPYRRTRRSELTFLGLFSDRIPAGRPARCVVLAEPGQYRIDGVPEGRWHVLTHAVAAGPDEDHPAAEGLRVGACGPVTVRRGCCVTGADVRLNPARLTDPPVLLPMLDARWAIRRLGLQAASA</sequence>
<evidence type="ECO:0000256" key="2">
    <source>
        <dbReference type="ARBA" id="ARBA00023125"/>
    </source>
</evidence>
<proteinExistence type="predicted"/>
<dbReference type="GO" id="GO:0003700">
    <property type="term" value="F:DNA-binding transcription factor activity"/>
    <property type="evidence" value="ECO:0007669"/>
    <property type="project" value="InterPro"/>
</dbReference>
<evidence type="ECO:0000256" key="3">
    <source>
        <dbReference type="ARBA" id="ARBA00023163"/>
    </source>
</evidence>
<evidence type="ECO:0000256" key="1">
    <source>
        <dbReference type="ARBA" id="ARBA00023015"/>
    </source>
</evidence>
<dbReference type="PANTHER" id="PTHR46796">
    <property type="entry name" value="HTH-TYPE TRANSCRIPTIONAL ACTIVATOR RHAS-RELATED"/>
    <property type="match status" value="1"/>
</dbReference>
<dbReference type="EMBL" id="BONQ01000081">
    <property type="protein sequence ID" value="GIG47164.1"/>
    <property type="molecule type" value="Genomic_DNA"/>
</dbReference>
<gene>
    <name evidence="5" type="ORF">Dsi01nite_052050</name>
</gene>
<evidence type="ECO:0000259" key="4">
    <source>
        <dbReference type="PROSITE" id="PS01124"/>
    </source>
</evidence>
<dbReference type="PROSITE" id="PS01124">
    <property type="entry name" value="HTH_ARAC_FAMILY_2"/>
    <property type="match status" value="1"/>
</dbReference>
<dbReference type="InterPro" id="IPR018060">
    <property type="entry name" value="HTH_AraC"/>
</dbReference>
<reference evidence="5" key="1">
    <citation type="submission" date="2021-01" db="EMBL/GenBank/DDBJ databases">
        <title>Whole genome shotgun sequence of Dactylosporangium siamense NBRC 106093.</title>
        <authorList>
            <person name="Komaki H."/>
            <person name="Tamura T."/>
        </authorList>
    </citation>
    <scope>NUCLEOTIDE SEQUENCE</scope>
    <source>
        <strain evidence="5">NBRC 106093</strain>
    </source>
</reference>
<dbReference type="Gene3D" id="1.10.10.60">
    <property type="entry name" value="Homeodomain-like"/>
    <property type="match status" value="2"/>
</dbReference>
<dbReference type="Proteomes" id="UP000660611">
    <property type="component" value="Unassembled WGS sequence"/>
</dbReference>
<feature type="domain" description="HTH araC/xylS-type" evidence="4">
    <location>
        <begin position="9"/>
        <end position="107"/>
    </location>
</feature>
<dbReference type="AlphaFoldDB" id="A0A919PNM1"/>
<comment type="caution">
    <text evidence="5">The sequence shown here is derived from an EMBL/GenBank/DDBJ whole genome shotgun (WGS) entry which is preliminary data.</text>
</comment>
<dbReference type="InterPro" id="IPR009057">
    <property type="entry name" value="Homeodomain-like_sf"/>
</dbReference>
<dbReference type="InterPro" id="IPR020449">
    <property type="entry name" value="Tscrpt_reg_AraC-type_HTH"/>
</dbReference>
<evidence type="ECO:0000313" key="6">
    <source>
        <dbReference type="Proteomes" id="UP000660611"/>
    </source>
</evidence>
<dbReference type="PANTHER" id="PTHR46796:SF2">
    <property type="entry name" value="TRANSCRIPTIONAL REGULATORY PROTEIN"/>
    <property type="match status" value="1"/>
</dbReference>
<keyword evidence="2" id="KW-0238">DNA-binding</keyword>
<dbReference type="Pfam" id="PF12833">
    <property type="entry name" value="HTH_18"/>
    <property type="match status" value="1"/>
</dbReference>
<keyword evidence="6" id="KW-1185">Reference proteome</keyword>
<keyword evidence="3" id="KW-0804">Transcription</keyword>
<dbReference type="GO" id="GO:0043565">
    <property type="term" value="F:sequence-specific DNA binding"/>
    <property type="evidence" value="ECO:0007669"/>
    <property type="project" value="InterPro"/>
</dbReference>
<dbReference type="InterPro" id="IPR050204">
    <property type="entry name" value="AraC_XylS_family_regulators"/>
</dbReference>
<keyword evidence="1" id="KW-0805">Transcription regulation</keyword>
<dbReference type="SMART" id="SM00342">
    <property type="entry name" value="HTH_ARAC"/>
    <property type="match status" value="1"/>
</dbReference>
<organism evidence="5 6">
    <name type="scientific">Dactylosporangium siamense</name>
    <dbReference type="NCBI Taxonomy" id="685454"/>
    <lineage>
        <taxon>Bacteria</taxon>
        <taxon>Bacillati</taxon>
        <taxon>Actinomycetota</taxon>
        <taxon>Actinomycetes</taxon>
        <taxon>Micromonosporales</taxon>
        <taxon>Micromonosporaceae</taxon>
        <taxon>Dactylosporangium</taxon>
    </lineage>
</organism>
<protein>
    <submittedName>
        <fullName evidence="5">AraC family transcriptional regulator</fullName>
    </submittedName>
</protein>
<accession>A0A919PNM1</accession>
<dbReference type="SUPFAM" id="SSF46689">
    <property type="entry name" value="Homeodomain-like"/>
    <property type="match status" value="2"/>
</dbReference>
<dbReference type="PRINTS" id="PR00032">
    <property type="entry name" value="HTHARAC"/>
</dbReference>
<evidence type="ECO:0000313" key="5">
    <source>
        <dbReference type="EMBL" id="GIG47164.1"/>
    </source>
</evidence>